<feature type="transmembrane region" description="Helical" evidence="5">
    <location>
        <begin position="98"/>
        <end position="122"/>
    </location>
</feature>
<keyword evidence="4 5" id="KW-0472">Membrane</keyword>
<dbReference type="Proteomes" id="UP000620139">
    <property type="component" value="Unassembled WGS sequence"/>
</dbReference>
<feature type="domain" description="RDD" evidence="6">
    <location>
        <begin position="10"/>
        <end position="158"/>
    </location>
</feature>
<dbReference type="AlphaFoldDB" id="A0A931NB29"/>
<dbReference type="Pfam" id="PF06271">
    <property type="entry name" value="RDD"/>
    <property type="match status" value="1"/>
</dbReference>
<protein>
    <submittedName>
        <fullName evidence="7">RDD family protein</fullName>
    </submittedName>
</protein>
<dbReference type="GO" id="GO:0016020">
    <property type="term" value="C:membrane"/>
    <property type="evidence" value="ECO:0007669"/>
    <property type="project" value="UniProtKB-SubCell"/>
</dbReference>
<gene>
    <name evidence="7" type="ORF">I7X43_09745</name>
</gene>
<feature type="transmembrane region" description="Helical" evidence="5">
    <location>
        <begin position="128"/>
        <end position="146"/>
    </location>
</feature>
<proteinExistence type="predicted"/>
<evidence type="ECO:0000256" key="1">
    <source>
        <dbReference type="ARBA" id="ARBA00004141"/>
    </source>
</evidence>
<keyword evidence="2 5" id="KW-0812">Transmembrane</keyword>
<comment type="subcellular location">
    <subcellularLocation>
        <location evidence="1">Membrane</location>
        <topology evidence="1">Multi-pass membrane protein</topology>
    </subcellularLocation>
</comment>
<feature type="transmembrane region" description="Helical" evidence="5">
    <location>
        <begin position="19"/>
        <end position="40"/>
    </location>
</feature>
<keyword evidence="8" id="KW-1185">Reference proteome</keyword>
<keyword evidence="3 5" id="KW-1133">Transmembrane helix</keyword>
<dbReference type="RefSeq" id="WP_198100752.1">
    <property type="nucleotide sequence ID" value="NZ_JAEDAL010000004.1"/>
</dbReference>
<feature type="transmembrane region" description="Helical" evidence="5">
    <location>
        <begin position="52"/>
        <end position="69"/>
    </location>
</feature>
<evidence type="ECO:0000313" key="8">
    <source>
        <dbReference type="Proteomes" id="UP000620139"/>
    </source>
</evidence>
<name>A0A931NB29_9BURK</name>
<dbReference type="EMBL" id="JAEDAL010000004">
    <property type="protein sequence ID" value="MBH9553128.1"/>
    <property type="molecule type" value="Genomic_DNA"/>
</dbReference>
<dbReference type="InterPro" id="IPR010432">
    <property type="entry name" value="RDD"/>
</dbReference>
<evidence type="ECO:0000256" key="4">
    <source>
        <dbReference type="ARBA" id="ARBA00023136"/>
    </source>
</evidence>
<accession>A0A931NB29</accession>
<evidence type="ECO:0000256" key="5">
    <source>
        <dbReference type="SAM" id="Phobius"/>
    </source>
</evidence>
<evidence type="ECO:0000256" key="3">
    <source>
        <dbReference type="ARBA" id="ARBA00022989"/>
    </source>
</evidence>
<evidence type="ECO:0000313" key="7">
    <source>
        <dbReference type="EMBL" id="MBH9553128.1"/>
    </source>
</evidence>
<evidence type="ECO:0000256" key="2">
    <source>
        <dbReference type="ARBA" id="ARBA00022692"/>
    </source>
</evidence>
<evidence type="ECO:0000259" key="6">
    <source>
        <dbReference type="Pfam" id="PF06271"/>
    </source>
</evidence>
<sequence>MNPAAGFSTPPLRRRLACLLYEGMLVFGLLMVTGFLHALVTQQPYVPGDNHGAGWVALAAMALYFVWFWHHGQTLAMKTWFITVQDVRTGQPPHWLRALARFAGAWLMILPALALVSLLGLISPRSGVYAAVALNVLVYAGLSVWLPGRQFLHDWLAGTALVDLRRQPLTTPEPGRPPL</sequence>
<organism evidence="7 8">
    <name type="scientific">Inhella gelatinilytica</name>
    <dbReference type="NCBI Taxonomy" id="2795030"/>
    <lineage>
        <taxon>Bacteria</taxon>
        <taxon>Pseudomonadati</taxon>
        <taxon>Pseudomonadota</taxon>
        <taxon>Betaproteobacteria</taxon>
        <taxon>Burkholderiales</taxon>
        <taxon>Sphaerotilaceae</taxon>
        <taxon>Inhella</taxon>
    </lineage>
</organism>
<comment type="caution">
    <text evidence="7">The sequence shown here is derived from an EMBL/GenBank/DDBJ whole genome shotgun (WGS) entry which is preliminary data.</text>
</comment>
<reference evidence="7" key="1">
    <citation type="submission" date="2020-12" db="EMBL/GenBank/DDBJ databases">
        <title>The genome sequence of Inhella sp. 4Y17.</title>
        <authorList>
            <person name="Liu Y."/>
        </authorList>
    </citation>
    <scope>NUCLEOTIDE SEQUENCE</scope>
    <source>
        <strain evidence="7">4Y10</strain>
    </source>
</reference>